<dbReference type="PANTHER" id="PTHR34807:SF6">
    <property type="entry name" value="MYB-CC TYPE TRANSCRIPTION FACTOR LHEQLE-CONTAINING DOMAIN-CONTAINING PROTEIN"/>
    <property type="match status" value="1"/>
</dbReference>
<reference evidence="2" key="1">
    <citation type="journal article" date="2019" name="Plant Biotechnol. J.">
        <title>Genome sequencing of the Australian wild diploid species Gossypium australe highlights disease resistance and delayed gland morphogenesis.</title>
        <authorList>
            <person name="Cai Y."/>
            <person name="Cai X."/>
            <person name="Wang Q."/>
            <person name="Wang P."/>
            <person name="Zhang Y."/>
            <person name="Cai C."/>
            <person name="Xu Y."/>
            <person name="Wang K."/>
            <person name="Zhou Z."/>
            <person name="Wang C."/>
            <person name="Geng S."/>
            <person name="Li B."/>
            <person name="Dong Q."/>
            <person name="Hou Y."/>
            <person name="Wang H."/>
            <person name="Ai P."/>
            <person name="Liu Z."/>
            <person name="Yi F."/>
            <person name="Sun M."/>
            <person name="An G."/>
            <person name="Cheng J."/>
            <person name="Zhang Y."/>
            <person name="Shi Q."/>
            <person name="Xie Y."/>
            <person name="Shi X."/>
            <person name="Chang Y."/>
            <person name="Huang F."/>
            <person name="Chen Y."/>
            <person name="Hong S."/>
            <person name="Mi L."/>
            <person name="Sun Q."/>
            <person name="Zhang L."/>
            <person name="Zhou B."/>
            <person name="Peng R."/>
            <person name="Zhang X."/>
            <person name="Liu F."/>
        </authorList>
    </citation>
    <scope>NUCLEOTIDE SEQUENCE [LARGE SCALE GENOMIC DNA]</scope>
    <source>
        <strain evidence="2">cv. PA1801</strain>
    </source>
</reference>
<dbReference type="PANTHER" id="PTHR34807">
    <property type="entry name" value="OS08G0270800 PROTEIN"/>
    <property type="match status" value="1"/>
</dbReference>
<accession>A0A5B6X6U6</accession>
<dbReference type="AlphaFoldDB" id="A0A5B6X6U6"/>
<protein>
    <submittedName>
        <fullName evidence="1">Ubiquitin</fullName>
    </submittedName>
</protein>
<comment type="caution">
    <text evidence="1">The sequence shown here is derived from an EMBL/GenBank/DDBJ whole genome shotgun (WGS) entry which is preliminary data.</text>
</comment>
<dbReference type="OrthoDB" id="1295445at2759"/>
<dbReference type="Proteomes" id="UP000325315">
    <property type="component" value="Unassembled WGS sequence"/>
</dbReference>
<gene>
    <name evidence="1" type="ORF">EPI10_033421</name>
</gene>
<sequence length="161" mass="18683">MKRASRNRQYNNNSVDEEARARLKHQSLLQEFLELQKEFVSKKKKLETVNQMRGSLLNEVRYLSMVKSREYGLQKDSVQSQNSYVQTKMVKNFGINVSVERRLNSLPDLDPNVVHEEGSGRSQVDVQAVSRKGKKSQNRLMNGKRVGKKKISWQDQVAFKI</sequence>
<evidence type="ECO:0000313" key="2">
    <source>
        <dbReference type="Proteomes" id="UP000325315"/>
    </source>
</evidence>
<name>A0A5B6X6U6_9ROSI</name>
<evidence type="ECO:0000313" key="1">
    <source>
        <dbReference type="EMBL" id="KAA3489860.1"/>
    </source>
</evidence>
<organism evidence="1 2">
    <name type="scientific">Gossypium australe</name>
    <dbReference type="NCBI Taxonomy" id="47621"/>
    <lineage>
        <taxon>Eukaryota</taxon>
        <taxon>Viridiplantae</taxon>
        <taxon>Streptophyta</taxon>
        <taxon>Embryophyta</taxon>
        <taxon>Tracheophyta</taxon>
        <taxon>Spermatophyta</taxon>
        <taxon>Magnoliopsida</taxon>
        <taxon>eudicotyledons</taxon>
        <taxon>Gunneridae</taxon>
        <taxon>Pentapetalae</taxon>
        <taxon>rosids</taxon>
        <taxon>malvids</taxon>
        <taxon>Malvales</taxon>
        <taxon>Malvaceae</taxon>
        <taxon>Malvoideae</taxon>
        <taxon>Gossypium</taxon>
    </lineage>
</organism>
<dbReference type="EMBL" id="SMMG02000001">
    <property type="protein sequence ID" value="KAA3489860.1"/>
    <property type="molecule type" value="Genomic_DNA"/>
</dbReference>
<proteinExistence type="predicted"/>
<keyword evidence="2" id="KW-1185">Reference proteome</keyword>